<evidence type="ECO:0000256" key="2">
    <source>
        <dbReference type="ARBA" id="ARBA00010393"/>
    </source>
</evidence>
<protein>
    <recommendedName>
        <fullName evidence="6">PhoH-like protein</fullName>
    </recommendedName>
</protein>
<dbReference type="AlphaFoldDB" id="A0A6C0E9Z5"/>
<dbReference type="Gene3D" id="3.40.50.300">
    <property type="entry name" value="P-loop containing nucleotide triphosphate hydrolases"/>
    <property type="match status" value="1"/>
</dbReference>
<evidence type="ECO:0000256" key="6">
    <source>
        <dbReference type="ARBA" id="ARBA00039970"/>
    </source>
</evidence>
<organism evidence="9">
    <name type="scientific">viral metagenome</name>
    <dbReference type="NCBI Taxonomy" id="1070528"/>
    <lineage>
        <taxon>unclassified sequences</taxon>
        <taxon>metagenomes</taxon>
        <taxon>organismal metagenomes</taxon>
    </lineage>
</organism>
<dbReference type="InterPro" id="IPR051451">
    <property type="entry name" value="PhoH2-like"/>
</dbReference>
<keyword evidence="5" id="KW-0067">ATP-binding</keyword>
<evidence type="ECO:0000256" key="1">
    <source>
        <dbReference type="ARBA" id="ARBA00004496"/>
    </source>
</evidence>
<accession>A0A6C0E9Z5</accession>
<evidence type="ECO:0000256" key="7">
    <source>
        <dbReference type="SAM" id="MobiDB-lite"/>
    </source>
</evidence>
<evidence type="ECO:0000259" key="8">
    <source>
        <dbReference type="Pfam" id="PF02562"/>
    </source>
</evidence>
<comment type="similarity">
    <text evidence="2">Belongs to the PhoH family.</text>
</comment>
<evidence type="ECO:0000256" key="4">
    <source>
        <dbReference type="ARBA" id="ARBA00022741"/>
    </source>
</evidence>
<dbReference type="PANTHER" id="PTHR30473">
    <property type="entry name" value="PROTEIN PHOH"/>
    <property type="match status" value="1"/>
</dbReference>
<dbReference type="InterPro" id="IPR003714">
    <property type="entry name" value="PhoH"/>
</dbReference>
<dbReference type="InterPro" id="IPR027417">
    <property type="entry name" value="P-loop_NTPase"/>
</dbReference>
<dbReference type="PANTHER" id="PTHR30473:SF1">
    <property type="entry name" value="PHOH-LIKE PROTEIN"/>
    <property type="match status" value="1"/>
</dbReference>
<dbReference type="EMBL" id="MN739766">
    <property type="protein sequence ID" value="QHT25420.1"/>
    <property type="molecule type" value="Genomic_DNA"/>
</dbReference>
<feature type="region of interest" description="Disordered" evidence="7">
    <location>
        <begin position="1"/>
        <end position="31"/>
    </location>
</feature>
<dbReference type="GO" id="GO:0005524">
    <property type="term" value="F:ATP binding"/>
    <property type="evidence" value="ECO:0007669"/>
    <property type="project" value="UniProtKB-KW"/>
</dbReference>
<proteinExistence type="inferred from homology"/>
<dbReference type="GO" id="GO:0005829">
    <property type="term" value="C:cytosol"/>
    <property type="evidence" value="ECO:0007669"/>
    <property type="project" value="TreeGrafter"/>
</dbReference>
<name>A0A6C0E9Z5_9ZZZZ</name>
<keyword evidence="4" id="KW-0547">Nucleotide-binding</keyword>
<keyword evidence="3" id="KW-0963">Cytoplasm</keyword>
<feature type="domain" description="PhoH-like protein" evidence="8">
    <location>
        <begin position="76"/>
        <end position="280"/>
    </location>
</feature>
<reference evidence="9" key="1">
    <citation type="journal article" date="2020" name="Nature">
        <title>Giant virus diversity and host interactions through global metagenomics.</title>
        <authorList>
            <person name="Schulz F."/>
            <person name="Roux S."/>
            <person name="Paez-Espino D."/>
            <person name="Jungbluth S."/>
            <person name="Walsh D.A."/>
            <person name="Denef V.J."/>
            <person name="McMahon K.D."/>
            <person name="Konstantinidis K.T."/>
            <person name="Eloe-Fadrosh E.A."/>
            <person name="Kyrpides N.C."/>
            <person name="Woyke T."/>
        </authorList>
    </citation>
    <scope>NUCLEOTIDE SEQUENCE</scope>
    <source>
        <strain evidence="9">GVMAG-M-3300023179-152</strain>
    </source>
</reference>
<evidence type="ECO:0000256" key="3">
    <source>
        <dbReference type="ARBA" id="ARBA00022490"/>
    </source>
</evidence>
<dbReference type="SUPFAM" id="SSF52540">
    <property type="entry name" value="P-loop containing nucleoside triphosphate hydrolases"/>
    <property type="match status" value="1"/>
</dbReference>
<evidence type="ECO:0000256" key="5">
    <source>
        <dbReference type="ARBA" id="ARBA00022840"/>
    </source>
</evidence>
<dbReference type="Pfam" id="PF02562">
    <property type="entry name" value="PhoH"/>
    <property type="match status" value="1"/>
</dbReference>
<sequence>MKHCVDVDSNDFLGEMKQEPKKRSRKTKKQSEKAIMNDFYAEFDKDQSATKQRKYYECMQYLSPHEQLQFENKFTKPKPGSQETYAKLLKNKSKKIVVATGPAGTGKTLFATEMGVKNFLLGHYEKLIFTRPSVSVDEDLGYLPGTLEEKMAPWVRPIYDILYNFISPKEVTALMEDKIIEISPLGYMRGRTFKNCWIVADEMQNSTISQMKMLLTRLGENSRLVITGDLEQYDRINELNGLEDFLNKFKGKRSSSISSFEFQRNDIQREDVVKEVLEIYGGDVPEMYKLTEEEEEEIKIECSNTQEDYSDISDT</sequence>
<evidence type="ECO:0000313" key="9">
    <source>
        <dbReference type="EMBL" id="QHT25420.1"/>
    </source>
</evidence>
<comment type="subcellular location">
    <subcellularLocation>
        <location evidence="1">Cytoplasm</location>
    </subcellularLocation>
</comment>